<dbReference type="InterPro" id="IPR036928">
    <property type="entry name" value="AS_sf"/>
</dbReference>
<keyword evidence="4" id="KW-0378">Hydrolase</keyword>
<evidence type="ECO:0000256" key="2">
    <source>
        <dbReference type="SAM" id="MobiDB-lite"/>
    </source>
</evidence>
<name>A0AAU0MXW6_9GAMM</name>
<feature type="domain" description="Amidase" evidence="3">
    <location>
        <begin position="26"/>
        <end position="450"/>
    </location>
</feature>
<dbReference type="Gene3D" id="3.90.1300.10">
    <property type="entry name" value="Amidase signature (AS) domain"/>
    <property type="match status" value="1"/>
</dbReference>
<dbReference type="NCBIfam" id="NF004815">
    <property type="entry name" value="PRK06169.1"/>
    <property type="match status" value="1"/>
</dbReference>
<evidence type="ECO:0000256" key="1">
    <source>
        <dbReference type="ARBA" id="ARBA00009199"/>
    </source>
</evidence>
<dbReference type="AlphaFoldDB" id="A0AAU0MXW6"/>
<evidence type="ECO:0000313" key="4">
    <source>
        <dbReference type="EMBL" id="WOX04953.1"/>
    </source>
</evidence>
<protein>
    <submittedName>
        <fullName evidence="4">Amidase</fullName>
        <ecNumber evidence="4">3.5.1.4</ecNumber>
    </submittedName>
</protein>
<dbReference type="EC" id="3.5.1.4" evidence="4"/>
<dbReference type="SUPFAM" id="SSF75304">
    <property type="entry name" value="Amidase signature (AS) enzymes"/>
    <property type="match status" value="1"/>
</dbReference>
<accession>A0AAU0MXW6</accession>
<proteinExistence type="inferred from homology"/>
<dbReference type="InterPro" id="IPR000120">
    <property type="entry name" value="Amidase"/>
</dbReference>
<reference evidence="4 5" key="1">
    <citation type="submission" date="2023-10" db="EMBL/GenBank/DDBJ databases">
        <title>Description of Microbulbifer bruguierae sp. nov., isolated from the sediments of mangrove plant Bruguiera sexangula and comparative genomic analyses of the genus Microbulbifer.</title>
        <authorList>
            <person name="Long M."/>
        </authorList>
    </citation>
    <scope>NUCLEOTIDE SEQUENCE [LARGE SCALE GENOMIC DNA]</scope>
    <source>
        <strain evidence="4 5">SPO729</strain>
    </source>
</reference>
<dbReference type="Proteomes" id="UP001302477">
    <property type="component" value="Chromosome"/>
</dbReference>
<dbReference type="InterPro" id="IPR023631">
    <property type="entry name" value="Amidase_dom"/>
</dbReference>
<dbReference type="PANTHER" id="PTHR11895">
    <property type="entry name" value="TRANSAMIDASE"/>
    <property type="match status" value="1"/>
</dbReference>
<dbReference type="EMBL" id="CP137555">
    <property type="protein sequence ID" value="WOX04953.1"/>
    <property type="molecule type" value="Genomic_DNA"/>
</dbReference>
<organism evidence="4 5">
    <name type="scientific">Microbulbifer pacificus</name>
    <dbReference type="NCBI Taxonomy" id="407164"/>
    <lineage>
        <taxon>Bacteria</taxon>
        <taxon>Pseudomonadati</taxon>
        <taxon>Pseudomonadota</taxon>
        <taxon>Gammaproteobacteria</taxon>
        <taxon>Cellvibrionales</taxon>
        <taxon>Microbulbiferaceae</taxon>
        <taxon>Microbulbifer</taxon>
    </lineage>
</organism>
<dbReference type="PANTHER" id="PTHR11895:SF7">
    <property type="entry name" value="GLUTAMYL-TRNA(GLN) AMIDOTRANSFERASE SUBUNIT A, MITOCHONDRIAL"/>
    <property type="match status" value="1"/>
</dbReference>
<keyword evidence="5" id="KW-1185">Reference proteome</keyword>
<evidence type="ECO:0000259" key="3">
    <source>
        <dbReference type="Pfam" id="PF01425"/>
    </source>
</evidence>
<feature type="region of interest" description="Disordered" evidence="2">
    <location>
        <begin position="127"/>
        <end position="160"/>
    </location>
</feature>
<dbReference type="KEGG" id="mpaf:R5R33_14580"/>
<dbReference type="Pfam" id="PF01425">
    <property type="entry name" value="Amidase"/>
    <property type="match status" value="1"/>
</dbReference>
<comment type="similarity">
    <text evidence="1">Belongs to the amidase family.</text>
</comment>
<sequence>MNDLVRKTALELLVSYREKSISPVDAAEAMLDQIRRGNPVVNAFNLVDEETTLQFARESEQRYLSGNPLGLLDGVPVAIKDVFLTPQWPTIKGSRTIDPTSTLGKEAPCVAALRRNGAVPLGKTTTPEFGWKGVTDNPVDGVTRNPWNPEKTSGGSSGGSAAAVPLGMGPLALGTDAGGSIRIPAGFCGLVGLKPSFGEVPHWPASPFGTLAHAGPMTWTVADCALMMNVLTEADSRDTNAIPRRNIDYLAEIQGEPADLLRGVRIALSVTLGYVDVDKEVEAAVRAAAELLASLGAEITEVAPGFDDPIASFGHLFYSGAANALRDIGNKQRARMDPQLVAVSEKAAQLSMLDYLDAVNERMALCERMAAFHGKYDLLLTPTLPITAFKAGREVPEDWPSTRWPSWTPFTYPFNLTGQPAISVPCGFDAAGLPIGLQFVAARFNDTAVLRAAQAYQLAAPLTEKRPDLFFEDAGQNASARLNA</sequence>
<gene>
    <name evidence="4" type="ORF">R5R33_14580</name>
</gene>
<evidence type="ECO:0000313" key="5">
    <source>
        <dbReference type="Proteomes" id="UP001302477"/>
    </source>
</evidence>
<dbReference type="RefSeq" id="WP_318953428.1">
    <property type="nucleotide sequence ID" value="NZ_CP137555.1"/>
</dbReference>
<dbReference type="GO" id="GO:0004040">
    <property type="term" value="F:amidase activity"/>
    <property type="evidence" value="ECO:0007669"/>
    <property type="project" value="UniProtKB-EC"/>
</dbReference>